<comment type="catalytic activity">
    <reaction evidence="10">
        <text>[(1-&gt;4)-alpha-D-glucosyl](n) + phosphate = [(1-&gt;4)-alpha-D-glucosyl](n-1) + alpha-D-glucose 1-phosphate</text>
        <dbReference type="Rhea" id="RHEA:41732"/>
        <dbReference type="Rhea" id="RHEA-COMP:9584"/>
        <dbReference type="Rhea" id="RHEA-COMP:9586"/>
        <dbReference type="ChEBI" id="CHEBI:15444"/>
        <dbReference type="ChEBI" id="CHEBI:43474"/>
        <dbReference type="ChEBI" id="CHEBI:58601"/>
        <dbReference type="EC" id="2.4.1.1"/>
    </reaction>
    <physiologicalReaction direction="left-to-right" evidence="10">
        <dbReference type="Rhea" id="RHEA:41733"/>
    </physiologicalReaction>
</comment>
<comment type="cofactor">
    <cofactor evidence="1 14">
        <name>pyridoxal 5'-phosphate</name>
        <dbReference type="ChEBI" id="CHEBI:597326"/>
    </cofactor>
</comment>
<evidence type="ECO:0000256" key="10">
    <source>
        <dbReference type="ARBA" id="ARBA00036074"/>
    </source>
</evidence>
<keyword evidence="9 14" id="KW-0119">Carbohydrate metabolism</keyword>
<evidence type="ECO:0000256" key="7">
    <source>
        <dbReference type="ARBA" id="ARBA00022679"/>
    </source>
</evidence>
<dbReference type="NCBIfam" id="TIGR02093">
    <property type="entry name" value="P_ylase"/>
    <property type="match status" value="1"/>
</dbReference>
<reference evidence="16" key="1">
    <citation type="submission" date="2025-08" db="UniProtKB">
        <authorList>
            <consortium name="Ensembl"/>
        </authorList>
    </citation>
    <scope>IDENTIFICATION</scope>
</reference>
<dbReference type="CDD" id="cd04300">
    <property type="entry name" value="GT35_Glycogen_Phosphorylase"/>
    <property type="match status" value="1"/>
</dbReference>
<feature type="region of interest" description="Disordered" evidence="15">
    <location>
        <begin position="827"/>
        <end position="853"/>
    </location>
</feature>
<keyword evidence="4" id="KW-0597">Phosphoprotein</keyword>
<comment type="subunit">
    <text evidence="12">Homodimer; enzymatically active. Interacts with PPP1R3B; recruits the phosphatase PP1 which dephosphorylates and inactivates PYGL/glycogen phosphorylase.</text>
</comment>
<dbReference type="GO" id="GO:0005737">
    <property type="term" value="C:cytoplasm"/>
    <property type="evidence" value="ECO:0007669"/>
    <property type="project" value="TreeGrafter"/>
</dbReference>
<evidence type="ECO:0000256" key="14">
    <source>
        <dbReference type="RuleBase" id="RU000587"/>
    </source>
</evidence>
<evidence type="ECO:0000256" key="11">
    <source>
        <dbReference type="ARBA" id="ARBA00037413"/>
    </source>
</evidence>
<accession>A0A8C2B3D6</accession>
<dbReference type="Proteomes" id="UP000694700">
    <property type="component" value="Unplaced"/>
</dbReference>
<proteinExistence type="inferred from homology"/>
<dbReference type="PIRSF" id="PIRSF000460">
    <property type="entry name" value="Pprylas_GlgP"/>
    <property type="match status" value="1"/>
</dbReference>
<dbReference type="EC" id="2.4.1.1" evidence="14"/>
<keyword evidence="8 13" id="KW-0663">Pyridoxal phosphate</keyword>
<keyword evidence="6 14" id="KW-0328">Glycosyltransferase</keyword>
<organism evidence="16 17">
    <name type="scientific">Cyprinus carpio</name>
    <name type="common">Common carp</name>
    <dbReference type="NCBI Taxonomy" id="7962"/>
    <lineage>
        <taxon>Eukaryota</taxon>
        <taxon>Metazoa</taxon>
        <taxon>Chordata</taxon>
        <taxon>Craniata</taxon>
        <taxon>Vertebrata</taxon>
        <taxon>Euteleostomi</taxon>
        <taxon>Actinopterygii</taxon>
        <taxon>Neopterygii</taxon>
        <taxon>Teleostei</taxon>
        <taxon>Ostariophysi</taxon>
        <taxon>Cypriniformes</taxon>
        <taxon>Cyprinidae</taxon>
        <taxon>Cyprininae</taxon>
        <taxon>Cyprinus</taxon>
    </lineage>
</organism>
<dbReference type="PANTHER" id="PTHR11468">
    <property type="entry name" value="GLYCOGEN PHOSPHORYLASE"/>
    <property type="match status" value="1"/>
</dbReference>
<dbReference type="Pfam" id="PF00343">
    <property type="entry name" value="Phosphorylase"/>
    <property type="match status" value="1"/>
</dbReference>
<comment type="function">
    <text evidence="11 14">Allosteric enzyme that catalyzes the rate-limiting step in glycogen catabolism, the phosphorolytic cleavage of glycogen to produce glucose-1-phosphate, and plays a central role in maintaining cellular and organismal glucose homeostasis.</text>
</comment>
<evidence type="ECO:0000256" key="9">
    <source>
        <dbReference type="ARBA" id="ARBA00023277"/>
    </source>
</evidence>
<dbReference type="FunFam" id="3.40.50.2000:FF:000197">
    <property type="entry name" value="Alpha-1,4 glucan phosphorylase"/>
    <property type="match status" value="1"/>
</dbReference>
<dbReference type="PROSITE" id="PS00102">
    <property type="entry name" value="PHOSPHORYLASE"/>
    <property type="match status" value="1"/>
</dbReference>
<keyword evidence="3" id="KW-0021">Allosteric enzyme</keyword>
<evidence type="ECO:0000256" key="3">
    <source>
        <dbReference type="ARBA" id="ARBA00022533"/>
    </source>
</evidence>
<evidence type="ECO:0000256" key="13">
    <source>
        <dbReference type="PIRSR" id="PIRSR000460-1"/>
    </source>
</evidence>
<dbReference type="InterPro" id="IPR011833">
    <property type="entry name" value="Glycg_phsphrylas"/>
</dbReference>
<name>A0A8C2B3D6_CYPCA</name>
<dbReference type="PANTHER" id="PTHR11468:SF3">
    <property type="entry name" value="GLYCOGEN PHOSPHORYLASE, LIVER FORM"/>
    <property type="match status" value="1"/>
</dbReference>
<comment type="similarity">
    <text evidence="2 14">Belongs to the glycogen phosphorylase family.</text>
</comment>
<dbReference type="Ensembl" id="ENSCCRT00015116275.1">
    <property type="protein sequence ID" value="ENSCCRP00015112721.1"/>
    <property type="gene ID" value="ENSCCRG00015043293.1"/>
</dbReference>
<evidence type="ECO:0000256" key="6">
    <source>
        <dbReference type="ARBA" id="ARBA00022676"/>
    </source>
</evidence>
<dbReference type="GO" id="GO:0030170">
    <property type="term" value="F:pyridoxal phosphate binding"/>
    <property type="evidence" value="ECO:0007669"/>
    <property type="project" value="InterPro"/>
</dbReference>
<dbReference type="GO" id="GO:0005980">
    <property type="term" value="P:glycogen catabolic process"/>
    <property type="evidence" value="ECO:0007669"/>
    <property type="project" value="TreeGrafter"/>
</dbReference>
<evidence type="ECO:0000313" key="17">
    <source>
        <dbReference type="Proteomes" id="UP000694700"/>
    </source>
</evidence>
<evidence type="ECO:0000256" key="8">
    <source>
        <dbReference type="ARBA" id="ARBA00022898"/>
    </source>
</evidence>
<evidence type="ECO:0000256" key="15">
    <source>
        <dbReference type="SAM" id="MobiDB-lite"/>
    </source>
</evidence>
<dbReference type="SUPFAM" id="SSF53756">
    <property type="entry name" value="UDP-Glycosyltransferase/glycogen phosphorylase"/>
    <property type="match status" value="1"/>
</dbReference>
<evidence type="ECO:0000256" key="5">
    <source>
        <dbReference type="ARBA" id="ARBA00022600"/>
    </source>
</evidence>
<evidence type="ECO:0000256" key="12">
    <source>
        <dbReference type="ARBA" id="ARBA00046783"/>
    </source>
</evidence>
<dbReference type="InterPro" id="IPR035090">
    <property type="entry name" value="Pyridoxal_P_attach_site"/>
</dbReference>
<keyword evidence="5" id="KW-0321">Glycogen metabolism</keyword>
<sequence>MATPLTDQEKRKQISIRGIVGVENVAELKQGFNRHLHFTLVKDRNVATPRDYYFALAHTVRDHLVGRWIRTQQFYYEADPKRVYYLSLEFYMGRALQNTMINLGLQTACDEAIYQLGLDMEDLEEMEEDAGLGNGGLGRLAACFLDSMATLGLAAYGYGIRYEYGIFNQKIKDGWQVEEADDWLRYGNPWEKARPEFMLPVHFYGRVVEEDGKEPKWVDTQVVLAMPYDTPIPGYMNNTVNTMRLWSARAPNDFNLQDFNVGDYIQAVLDRNLAENISRVLYPNDNFFEGKELRLKQEYFVVAATLQDVIRRFKTSKRNCSGPLSFESFPDKVAIQLNDTHPAMAIPELMRIFVDIEKLDWDTAWNITKQTFAYTNHTVLPEALERWPVELMEKLLPRHLQIIYKINQIHLDHIASLFPNDMDRICKMSLIEEEGGKRVNMAHLCIVGSHKVNGVAEIHSDIIKRDVFRDFSELEPEKFQNKTNGITPRRWLLLCNPGLADLIAEAIGEEYVKDMTQLQKLNDLVDDDAFIQDVAKVKQDNKLKFAQYLEKVYKVDINPASMFDVHVKRIHEYKRQLLNCLHVITMYNRIKRSPIKPFVPRTVIIGGKAAPGYHMAKMIIKLITSVADVVNNDPVIGRKLKVIYLENYRVSLAEKVIPATDLSEQISTAGTEASGTGNMKFMLNGALTIGTMDGANVEMAEEAGEENLFIFGMRVEDVAEMDKKGYDALKYYESLPELKQAINQIKSGYFLPKQPEMFNDIINMLFHHDRFKVFADYESYVECQERVSALYKREWTRVVIKNIAASGKFSSDRTIKEYATEIWGVEPTDLKIPPPSEPREALEETAQNPEKIS</sequence>
<dbReference type="GO" id="GO:0008184">
    <property type="term" value="F:glycogen phosphorylase activity"/>
    <property type="evidence" value="ECO:0007669"/>
    <property type="project" value="InterPro"/>
</dbReference>
<evidence type="ECO:0000313" key="16">
    <source>
        <dbReference type="Ensembl" id="ENSCCRP00015112721.1"/>
    </source>
</evidence>
<dbReference type="InterPro" id="IPR000811">
    <property type="entry name" value="Glyco_trans_35"/>
</dbReference>
<evidence type="ECO:0000256" key="4">
    <source>
        <dbReference type="ARBA" id="ARBA00022553"/>
    </source>
</evidence>
<feature type="modified residue" description="N6-(pyridoxal phosphate)lysine" evidence="13">
    <location>
        <position position="680"/>
    </location>
</feature>
<evidence type="ECO:0000256" key="2">
    <source>
        <dbReference type="ARBA" id="ARBA00006047"/>
    </source>
</evidence>
<dbReference type="FunFam" id="3.40.50.2000:FF:000153">
    <property type="entry name" value="Alpha-1,4 glucan phosphorylase"/>
    <property type="match status" value="1"/>
</dbReference>
<dbReference type="Gene3D" id="3.40.50.2000">
    <property type="entry name" value="Glycogen Phosphorylase B"/>
    <property type="match status" value="2"/>
</dbReference>
<evidence type="ECO:0000256" key="1">
    <source>
        <dbReference type="ARBA" id="ARBA00001933"/>
    </source>
</evidence>
<keyword evidence="7 14" id="KW-0808">Transferase</keyword>
<protein>
    <recommendedName>
        <fullName evidence="14">Alpha-1,4 glucan phosphorylase</fullName>
        <ecNumber evidence="14">2.4.1.1</ecNumber>
    </recommendedName>
</protein>
<dbReference type="FunFam" id="3.40.50.2000:FF:000005">
    <property type="entry name" value="Alpha-1,4 glucan phosphorylase"/>
    <property type="match status" value="1"/>
</dbReference>
<dbReference type="AlphaFoldDB" id="A0A8C2B3D6"/>